<dbReference type="Proteomes" id="UP000274515">
    <property type="component" value="Unassembled WGS sequence"/>
</dbReference>
<keyword evidence="3" id="KW-0407">Ion channel</keyword>
<proteinExistence type="predicted"/>
<dbReference type="InterPro" id="IPR013099">
    <property type="entry name" value="K_chnl_dom"/>
</dbReference>
<keyword evidence="3" id="KW-0813">Transport</keyword>
<keyword evidence="4" id="KW-1185">Reference proteome</keyword>
<comment type="caution">
    <text evidence="3">The sequence shown here is derived from an EMBL/GenBank/DDBJ whole genome shotgun (WGS) entry which is preliminary data.</text>
</comment>
<keyword evidence="1" id="KW-0812">Transmembrane</keyword>
<dbReference type="Pfam" id="PF07885">
    <property type="entry name" value="Ion_trans_2"/>
    <property type="match status" value="1"/>
</dbReference>
<dbReference type="SUPFAM" id="SSF81324">
    <property type="entry name" value="Voltage-gated potassium channels"/>
    <property type="match status" value="1"/>
</dbReference>
<evidence type="ECO:0000256" key="1">
    <source>
        <dbReference type="SAM" id="Phobius"/>
    </source>
</evidence>
<keyword evidence="1" id="KW-0472">Membrane</keyword>
<feature type="transmembrane region" description="Helical" evidence="1">
    <location>
        <begin position="128"/>
        <end position="149"/>
    </location>
</feature>
<dbReference type="Gene3D" id="1.10.287.70">
    <property type="match status" value="1"/>
</dbReference>
<protein>
    <submittedName>
        <fullName evidence="3">Two pore domain potassium channel family protein</fullName>
    </submittedName>
</protein>
<feature type="transmembrane region" description="Helical" evidence="1">
    <location>
        <begin position="31"/>
        <end position="55"/>
    </location>
</feature>
<organism evidence="3 4">
    <name type="scientific">Saccharopolyspora rhizosphaerae</name>
    <dbReference type="NCBI Taxonomy" id="2492662"/>
    <lineage>
        <taxon>Bacteria</taxon>
        <taxon>Bacillati</taxon>
        <taxon>Actinomycetota</taxon>
        <taxon>Actinomycetes</taxon>
        <taxon>Pseudonocardiales</taxon>
        <taxon>Pseudonocardiaceae</taxon>
        <taxon>Saccharopolyspora</taxon>
    </lineage>
</organism>
<accession>A0A426JL83</accession>
<gene>
    <name evidence="3" type="ORF">EIL87_21660</name>
</gene>
<evidence type="ECO:0000313" key="3">
    <source>
        <dbReference type="EMBL" id="RRO13972.1"/>
    </source>
</evidence>
<dbReference type="AlphaFoldDB" id="A0A426JL83"/>
<dbReference type="OrthoDB" id="9799090at2"/>
<name>A0A426JL83_9PSEU</name>
<dbReference type="GO" id="GO:0034220">
    <property type="term" value="P:monoatomic ion transmembrane transport"/>
    <property type="evidence" value="ECO:0007669"/>
    <property type="project" value="UniProtKB-KW"/>
</dbReference>
<reference evidence="3 4" key="1">
    <citation type="submission" date="2018-11" db="EMBL/GenBank/DDBJ databases">
        <title>Saccharopolyspora rhizosphaerae sp. nov., an actinomycete isolated from rhizosphere soil in Thailand.</title>
        <authorList>
            <person name="Intra B."/>
            <person name="Euanorasetr J."/>
            <person name="Take A."/>
            <person name="Inahashi Y."/>
            <person name="Mori M."/>
            <person name="Panbangred W."/>
            <person name="Matsumoto A."/>
        </authorList>
    </citation>
    <scope>NUCLEOTIDE SEQUENCE [LARGE SCALE GENOMIC DNA]</scope>
    <source>
        <strain evidence="3 4">H219</strain>
    </source>
</reference>
<feature type="domain" description="Potassium channel" evidence="2">
    <location>
        <begin position="75"/>
        <end position="153"/>
    </location>
</feature>
<feature type="transmembrane region" description="Helical" evidence="1">
    <location>
        <begin position="67"/>
        <end position="86"/>
    </location>
</feature>
<keyword evidence="1" id="KW-1133">Transmembrane helix</keyword>
<dbReference type="EMBL" id="RSAA01000021">
    <property type="protein sequence ID" value="RRO13972.1"/>
    <property type="molecule type" value="Genomic_DNA"/>
</dbReference>
<evidence type="ECO:0000313" key="4">
    <source>
        <dbReference type="Proteomes" id="UP000274515"/>
    </source>
</evidence>
<feature type="transmembrane region" description="Helical" evidence="1">
    <location>
        <begin position="7"/>
        <end position="25"/>
    </location>
</feature>
<evidence type="ECO:0000259" key="2">
    <source>
        <dbReference type="Pfam" id="PF07885"/>
    </source>
</evidence>
<keyword evidence="3" id="KW-0406">Ion transport</keyword>
<sequence>MVVSIRSTLTVVFLVALYYLLPLTAKPPGGYTLLGLLVGLAAITGLIVWQIRAIVRSRNPGLRALETLSLVIPAFLLIFSAGYFLASQTNPMAFSEPLTRSDALHFTITVFATVGFGDIHPVAEPLRLVVAIQMLADLLLLGLVLQAVLNAVRRGQERNAAAGPGANSRADKT</sequence>